<dbReference type="InterPro" id="IPR010982">
    <property type="entry name" value="Lambda_DNA-bd_dom_sf"/>
</dbReference>
<dbReference type="SMART" id="SM00530">
    <property type="entry name" value="HTH_XRE"/>
    <property type="match status" value="1"/>
</dbReference>
<reference evidence="2 3" key="1">
    <citation type="submission" date="2011-09" db="EMBL/GenBank/DDBJ databases">
        <authorList>
            <consortium name="US DOE Joint Genome Institute (JGI-PGF)"/>
            <person name="Lucas S."/>
            <person name="Han J."/>
            <person name="Lapidus A."/>
            <person name="Cheng J.-F."/>
            <person name="Goodwin L."/>
            <person name="Pitluck S."/>
            <person name="Peters L."/>
            <person name="Land M.L."/>
            <person name="Hauser L."/>
            <person name="Brambilla E."/>
            <person name="Klenk H.-P."/>
            <person name="Woyke T.J."/>
        </authorList>
    </citation>
    <scope>NUCLEOTIDE SEQUENCE [LARGE SCALE GENOMIC DNA]</scope>
    <source>
        <strain evidence="2 3">K62</strain>
    </source>
</reference>
<proteinExistence type="predicted"/>
<dbReference type="PROSITE" id="PS50943">
    <property type="entry name" value="HTH_CROC1"/>
    <property type="match status" value="1"/>
</dbReference>
<name>I1D2K4_9PSEU</name>
<protein>
    <submittedName>
        <fullName evidence="2">Putative transcriptional regulator</fullName>
    </submittedName>
</protein>
<organism evidence="2 3">
    <name type="scientific">Saccharomonospora glauca K62</name>
    <dbReference type="NCBI Taxonomy" id="928724"/>
    <lineage>
        <taxon>Bacteria</taxon>
        <taxon>Bacillati</taxon>
        <taxon>Actinomycetota</taxon>
        <taxon>Actinomycetes</taxon>
        <taxon>Pseudonocardiales</taxon>
        <taxon>Pseudonocardiaceae</taxon>
        <taxon>Saccharomonospora</taxon>
    </lineage>
</organism>
<feature type="domain" description="HTH cro/C1-type" evidence="1">
    <location>
        <begin position="31"/>
        <end position="81"/>
    </location>
</feature>
<sequence length="293" mass="32258">MTITVGYASTTIVCVASTRNLPKALALGAELRDARKAKGYTLAALGAKIGRSHDQLSRIERGQLGISVEDVATVLGVLDVQGQRREEILQLARDAANPNWVAPGVTKHLAMLTDYERAASRIVNVEPLLIPGLLQTMDYARSVMTSAGASPGEAEQRATHRMGRQNILTRARPVQFEAYIGEQALRYPPCDRTVMVEQLQALLKWSRMEHVTIRALPFDGGYSPALEGPFILLEFEKGPSVVQLEHYRSATTLTERRDVNDYMSAVDTIRRQAMSPVATEELIAKLSDEVEST</sequence>
<dbReference type="EMBL" id="CM001484">
    <property type="protein sequence ID" value="EIE99178.1"/>
    <property type="molecule type" value="Genomic_DNA"/>
</dbReference>
<accession>I1D2K4</accession>
<dbReference type="HOGENOM" id="CLU_055817_1_0_11"/>
<dbReference type="STRING" id="928724.SacglDRAFT_02282"/>
<keyword evidence="3" id="KW-1185">Reference proteome</keyword>
<dbReference type="Pfam" id="PF13560">
    <property type="entry name" value="HTH_31"/>
    <property type="match status" value="1"/>
</dbReference>
<dbReference type="SUPFAM" id="SSF47413">
    <property type="entry name" value="lambda repressor-like DNA-binding domains"/>
    <property type="match status" value="1"/>
</dbReference>
<reference evidence="3" key="2">
    <citation type="submission" date="2012-01" db="EMBL/GenBank/DDBJ databases">
        <title>Noncontiguous Finished sequence of chromosome of Saccharomonospora glauca K62.</title>
        <authorList>
            <consortium name="US DOE Joint Genome Institute"/>
            <person name="Lucas S."/>
            <person name="Han J."/>
            <person name="Lapidus A."/>
            <person name="Cheng J.-F."/>
            <person name="Goodwin L."/>
            <person name="Pitluck S."/>
            <person name="Peters L."/>
            <person name="Mikhailova N."/>
            <person name="Held B."/>
            <person name="Detter J.C."/>
            <person name="Han C."/>
            <person name="Tapia R."/>
            <person name="Land M."/>
            <person name="Hauser L."/>
            <person name="Kyrpides N."/>
            <person name="Ivanova N."/>
            <person name="Pagani I."/>
            <person name="Brambilla E.-M."/>
            <person name="Klenk H.-P."/>
            <person name="Woyke T."/>
        </authorList>
    </citation>
    <scope>NUCLEOTIDE SEQUENCE [LARGE SCALE GENOMIC DNA]</scope>
    <source>
        <strain evidence="3">K62</strain>
    </source>
</reference>
<dbReference type="GO" id="GO:0003677">
    <property type="term" value="F:DNA binding"/>
    <property type="evidence" value="ECO:0007669"/>
    <property type="project" value="InterPro"/>
</dbReference>
<dbReference type="Proteomes" id="UP000005087">
    <property type="component" value="Chromosome"/>
</dbReference>
<dbReference type="AlphaFoldDB" id="I1D2K4"/>
<dbReference type="Gene3D" id="1.10.260.40">
    <property type="entry name" value="lambda repressor-like DNA-binding domains"/>
    <property type="match status" value="1"/>
</dbReference>
<dbReference type="eggNOG" id="COG1813">
    <property type="taxonomic scope" value="Bacteria"/>
</dbReference>
<dbReference type="CDD" id="cd00093">
    <property type="entry name" value="HTH_XRE"/>
    <property type="match status" value="1"/>
</dbReference>
<evidence type="ECO:0000313" key="3">
    <source>
        <dbReference type="Proteomes" id="UP000005087"/>
    </source>
</evidence>
<dbReference type="Pfam" id="PF19054">
    <property type="entry name" value="DUF5753"/>
    <property type="match status" value="1"/>
</dbReference>
<dbReference type="InterPro" id="IPR001387">
    <property type="entry name" value="Cro/C1-type_HTH"/>
</dbReference>
<evidence type="ECO:0000313" key="2">
    <source>
        <dbReference type="EMBL" id="EIE99178.1"/>
    </source>
</evidence>
<gene>
    <name evidence="2" type="ORF">SacglDRAFT_02282</name>
</gene>
<dbReference type="InterPro" id="IPR043917">
    <property type="entry name" value="DUF5753"/>
</dbReference>
<evidence type="ECO:0000259" key="1">
    <source>
        <dbReference type="PROSITE" id="PS50943"/>
    </source>
</evidence>